<accession>A0AAW2VI84</accession>
<dbReference type="AlphaFoldDB" id="A0AAW2VI84"/>
<feature type="domain" description="Myb/SANT-like" evidence="2">
    <location>
        <begin position="27"/>
        <end position="126"/>
    </location>
</feature>
<reference evidence="3" key="1">
    <citation type="submission" date="2020-06" db="EMBL/GenBank/DDBJ databases">
        <authorList>
            <person name="Li T."/>
            <person name="Hu X."/>
            <person name="Zhang T."/>
            <person name="Song X."/>
            <person name="Zhang H."/>
            <person name="Dai N."/>
            <person name="Sheng W."/>
            <person name="Hou X."/>
            <person name="Wei L."/>
        </authorList>
    </citation>
    <scope>NUCLEOTIDE SEQUENCE</scope>
    <source>
        <strain evidence="3">G02</strain>
        <tissue evidence="3">Leaf</tissue>
    </source>
</reference>
<protein>
    <recommendedName>
        <fullName evidence="2">Myb/SANT-like domain-containing protein</fullName>
    </recommendedName>
</protein>
<dbReference type="InterPro" id="IPR024752">
    <property type="entry name" value="Myb/SANT-like_dom"/>
</dbReference>
<sequence>MNPTDEEGSSRQRRRSSTKDKGFTRRTWTVREEETLINGLRSLVASGWKCDNGFRTGYLAQLETFMLRAIPNCDLRAEPHITSKIQVWKRPYPSRIGMMSKSGFGWDESTCMVTIEENDKDVWDNYVKLDPHAKSMHYKPWPFFPAWREIFGKDRAAGDEANDTDGAANEIRHEKNKTTDDCYIPTAEWNPDTGFIGIEEEPPQFSHMNVDPTINSSSATKRTHSLLKKRKCDDPLAELPQLVNLITKFCDSADTRMEKMARVLEGEFGDPDRRALVMDAVRELNGFDVNEQLAVAERLFNQPKSMELFFSLSGEYREKWVRLMLAGRI</sequence>
<dbReference type="EMBL" id="JACGWJ010000003">
    <property type="protein sequence ID" value="KAL0429055.1"/>
    <property type="molecule type" value="Genomic_DNA"/>
</dbReference>
<reference evidence="3" key="2">
    <citation type="journal article" date="2024" name="Plant">
        <title>Genomic evolution and insights into agronomic trait innovations of Sesamum species.</title>
        <authorList>
            <person name="Miao H."/>
            <person name="Wang L."/>
            <person name="Qu L."/>
            <person name="Liu H."/>
            <person name="Sun Y."/>
            <person name="Le M."/>
            <person name="Wang Q."/>
            <person name="Wei S."/>
            <person name="Zheng Y."/>
            <person name="Lin W."/>
            <person name="Duan Y."/>
            <person name="Cao H."/>
            <person name="Xiong S."/>
            <person name="Wang X."/>
            <person name="Wei L."/>
            <person name="Li C."/>
            <person name="Ma Q."/>
            <person name="Ju M."/>
            <person name="Zhao R."/>
            <person name="Li G."/>
            <person name="Mu C."/>
            <person name="Tian Q."/>
            <person name="Mei H."/>
            <person name="Zhang T."/>
            <person name="Gao T."/>
            <person name="Zhang H."/>
        </authorList>
    </citation>
    <scope>NUCLEOTIDE SEQUENCE</scope>
    <source>
        <strain evidence="3">G02</strain>
    </source>
</reference>
<evidence type="ECO:0000313" key="3">
    <source>
        <dbReference type="EMBL" id="KAL0429055.1"/>
    </source>
</evidence>
<proteinExistence type="predicted"/>
<evidence type="ECO:0000256" key="1">
    <source>
        <dbReference type="SAM" id="MobiDB-lite"/>
    </source>
</evidence>
<name>A0AAW2VI84_SESRA</name>
<evidence type="ECO:0000259" key="2">
    <source>
        <dbReference type="Pfam" id="PF12776"/>
    </source>
</evidence>
<comment type="caution">
    <text evidence="3">The sequence shown here is derived from an EMBL/GenBank/DDBJ whole genome shotgun (WGS) entry which is preliminary data.</text>
</comment>
<organism evidence="3">
    <name type="scientific">Sesamum radiatum</name>
    <name type="common">Black benniseed</name>
    <dbReference type="NCBI Taxonomy" id="300843"/>
    <lineage>
        <taxon>Eukaryota</taxon>
        <taxon>Viridiplantae</taxon>
        <taxon>Streptophyta</taxon>
        <taxon>Embryophyta</taxon>
        <taxon>Tracheophyta</taxon>
        <taxon>Spermatophyta</taxon>
        <taxon>Magnoliopsida</taxon>
        <taxon>eudicotyledons</taxon>
        <taxon>Gunneridae</taxon>
        <taxon>Pentapetalae</taxon>
        <taxon>asterids</taxon>
        <taxon>lamiids</taxon>
        <taxon>Lamiales</taxon>
        <taxon>Pedaliaceae</taxon>
        <taxon>Sesamum</taxon>
    </lineage>
</organism>
<gene>
    <name evidence="3" type="ORF">Sradi_0531500</name>
</gene>
<dbReference type="PANTHER" id="PTHR46250">
    <property type="entry name" value="MYB/SANT-LIKE DNA-BINDING DOMAIN PROTEIN-RELATED"/>
    <property type="match status" value="1"/>
</dbReference>
<dbReference type="Pfam" id="PF12776">
    <property type="entry name" value="Myb_DNA-bind_3"/>
    <property type="match status" value="1"/>
</dbReference>
<dbReference type="PANTHER" id="PTHR46250:SF15">
    <property type="entry name" value="OS01G0523800 PROTEIN"/>
    <property type="match status" value="1"/>
</dbReference>
<feature type="region of interest" description="Disordered" evidence="1">
    <location>
        <begin position="1"/>
        <end position="25"/>
    </location>
</feature>